<accession>A0A2T3IQH3</accession>
<comment type="caution">
    <text evidence="2">The sequence shown here is derived from an EMBL/GenBank/DDBJ whole genome shotgun (WGS) entry which is preliminary data.</text>
</comment>
<sequence length="370" mass="42729">MLKNYLFSVTDKALYDALNTSKITNSELRGLFLSRGVITSINTSRDELAEVFSKYNHDYYDHQKIANAMGVITHKEKVTSTVYKTNVSKDNLEECIDKLKCKINKENDLCLWSEDNGIITVDITYQTVDYTKSEFKQVVKKEATLTIEVTDSGYNIRYPLNTTVEKYEEFLRLELEKVSENDGLSFDYENINLFTVDDHQLRTKFFIDILNKMDGYKLKDVTDVYVYHPKPDKKEDGSEIHISRASLKGAGVLKSGEIQELYDRGFYISKIRWQFIDKLIDSDIYEAVAQFGDPEKFTLFSYLVKGKYKYKGKEQYTKNIVKLLPDEEILITKLIEKTAKLVSDDIITEANKEDEDESSKSEAFSSTSEC</sequence>
<dbReference type="Proteomes" id="UP000240254">
    <property type="component" value="Unassembled WGS sequence"/>
</dbReference>
<feature type="compositionally biased region" description="Low complexity" evidence="1">
    <location>
        <begin position="361"/>
        <end position="370"/>
    </location>
</feature>
<reference evidence="2 3" key="1">
    <citation type="submission" date="2018-03" db="EMBL/GenBank/DDBJ databases">
        <title>Whole genome sequencing of Histamine producing bacteria.</title>
        <authorList>
            <person name="Butler K."/>
        </authorList>
    </citation>
    <scope>NUCLEOTIDE SEQUENCE [LARGE SCALE GENOMIC DNA]</scope>
    <source>
        <strain evidence="2 3">BS2</strain>
    </source>
</reference>
<gene>
    <name evidence="2" type="ORF">CTM88_03045</name>
</gene>
<evidence type="ECO:0000313" key="2">
    <source>
        <dbReference type="EMBL" id="PSU30598.1"/>
    </source>
</evidence>
<protein>
    <submittedName>
        <fullName evidence="2">Uncharacterized protein</fullName>
    </submittedName>
</protein>
<dbReference type="EMBL" id="PYMK01000003">
    <property type="protein sequence ID" value="PSU30598.1"/>
    <property type="molecule type" value="Genomic_DNA"/>
</dbReference>
<evidence type="ECO:0000256" key="1">
    <source>
        <dbReference type="SAM" id="MobiDB-lite"/>
    </source>
</evidence>
<name>A0A2T3IQH3_9GAMM</name>
<organism evidence="2 3">
    <name type="scientific">Photobacterium aquimaris</name>
    <dbReference type="NCBI Taxonomy" id="512643"/>
    <lineage>
        <taxon>Bacteria</taxon>
        <taxon>Pseudomonadati</taxon>
        <taxon>Pseudomonadota</taxon>
        <taxon>Gammaproteobacteria</taxon>
        <taxon>Vibrionales</taxon>
        <taxon>Vibrionaceae</taxon>
        <taxon>Photobacterium</taxon>
    </lineage>
</organism>
<dbReference type="OrthoDB" id="8441783at2"/>
<proteinExistence type="predicted"/>
<evidence type="ECO:0000313" key="3">
    <source>
        <dbReference type="Proteomes" id="UP000240254"/>
    </source>
</evidence>
<feature type="region of interest" description="Disordered" evidence="1">
    <location>
        <begin position="351"/>
        <end position="370"/>
    </location>
</feature>
<dbReference type="AlphaFoldDB" id="A0A2T3IQH3"/>
<dbReference type="RefSeq" id="WP_065166735.1">
    <property type="nucleotide sequence ID" value="NZ_LZEZ01000003.1"/>
</dbReference>